<dbReference type="AlphaFoldDB" id="A0AAD7DI98"/>
<sequence length="164" mass="18077">MNAAGCSECGAPSRRPTSFSKRPIPFDLTRGTQLHELVNSNEPPPESEIPSIRSVVAETNMHLSSLDSEISRLRDLLKELEEERTAVSSFHAQNIRTLSPLRRMPPELLGEIFLCTLPSVAGIAALATDRCGLDMRSSPWLLTLISSHWRAVALATPSLWSLFV</sequence>
<gene>
    <name evidence="2" type="ORF">B0H17DRAFT_934549</name>
</gene>
<proteinExistence type="predicted"/>
<dbReference type="Proteomes" id="UP001221757">
    <property type="component" value="Unassembled WGS sequence"/>
</dbReference>
<reference evidence="2" key="1">
    <citation type="submission" date="2023-03" db="EMBL/GenBank/DDBJ databases">
        <title>Massive genome expansion in bonnet fungi (Mycena s.s.) driven by repeated elements and novel gene families across ecological guilds.</title>
        <authorList>
            <consortium name="Lawrence Berkeley National Laboratory"/>
            <person name="Harder C.B."/>
            <person name="Miyauchi S."/>
            <person name="Viragh M."/>
            <person name="Kuo A."/>
            <person name="Thoen E."/>
            <person name="Andreopoulos B."/>
            <person name="Lu D."/>
            <person name="Skrede I."/>
            <person name="Drula E."/>
            <person name="Henrissat B."/>
            <person name="Morin E."/>
            <person name="Kohler A."/>
            <person name="Barry K."/>
            <person name="LaButti K."/>
            <person name="Morin E."/>
            <person name="Salamov A."/>
            <person name="Lipzen A."/>
            <person name="Mereny Z."/>
            <person name="Hegedus B."/>
            <person name="Baldrian P."/>
            <person name="Stursova M."/>
            <person name="Weitz H."/>
            <person name="Taylor A."/>
            <person name="Grigoriev I.V."/>
            <person name="Nagy L.G."/>
            <person name="Martin F."/>
            <person name="Kauserud H."/>
        </authorList>
    </citation>
    <scope>NUCLEOTIDE SEQUENCE</scope>
    <source>
        <strain evidence="2">CBHHK067</strain>
    </source>
</reference>
<name>A0AAD7DI98_MYCRO</name>
<feature type="region of interest" description="Disordered" evidence="1">
    <location>
        <begin position="1"/>
        <end position="25"/>
    </location>
</feature>
<accession>A0AAD7DI98</accession>
<evidence type="ECO:0008006" key="4">
    <source>
        <dbReference type="Google" id="ProtNLM"/>
    </source>
</evidence>
<evidence type="ECO:0000313" key="3">
    <source>
        <dbReference type="Proteomes" id="UP001221757"/>
    </source>
</evidence>
<evidence type="ECO:0000313" key="2">
    <source>
        <dbReference type="EMBL" id="KAJ7691920.1"/>
    </source>
</evidence>
<keyword evidence="3" id="KW-1185">Reference proteome</keyword>
<feature type="non-terminal residue" evidence="2">
    <location>
        <position position="164"/>
    </location>
</feature>
<dbReference type="EMBL" id="JARKIE010000055">
    <property type="protein sequence ID" value="KAJ7691920.1"/>
    <property type="molecule type" value="Genomic_DNA"/>
</dbReference>
<comment type="caution">
    <text evidence="2">The sequence shown here is derived from an EMBL/GenBank/DDBJ whole genome shotgun (WGS) entry which is preliminary data.</text>
</comment>
<protein>
    <recommendedName>
        <fullName evidence="4">F-box domain-containing protein</fullName>
    </recommendedName>
</protein>
<evidence type="ECO:0000256" key="1">
    <source>
        <dbReference type="SAM" id="MobiDB-lite"/>
    </source>
</evidence>
<organism evidence="2 3">
    <name type="scientific">Mycena rosella</name>
    <name type="common">Pink bonnet</name>
    <name type="synonym">Agaricus rosellus</name>
    <dbReference type="NCBI Taxonomy" id="1033263"/>
    <lineage>
        <taxon>Eukaryota</taxon>
        <taxon>Fungi</taxon>
        <taxon>Dikarya</taxon>
        <taxon>Basidiomycota</taxon>
        <taxon>Agaricomycotina</taxon>
        <taxon>Agaricomycetes</taxon>
        <taxon>Agaricomycetidae</taxon>
        <taxon>Agaricales</taxon>
        <taxon>Marasmiineae</taxon>
        <taxon>Mycenaceae</taxon>
        <taxon>Mycena</taxon>
    </lineage>
</organism>